<sequence>MQPAGILHLQYSMRPSRNRTNVNTYNLKILSGIVSRTRKPQGSSGNSEVKDEAPSTPQDGTHEGSQAAEAGSLDQTSAISPSLLELGRSQSSGEAKTVQQSPPTSSQTSRRYLKCFNPHADPNGHFYSVHQLFTQGVWIGYLAPDRHKESFRGLPSFNMLRSNCAKLIAPYPKATQGLVGQNRYAKLVIMPLDGDDEAGVFTIMLPQKHDRSLHGLQSYRPYEIIESDNGQAFSNDYEVLTIRNLDSSADVLTITLDALPMLERTKTAVEVNKRSVSDSNYIYDTSAFSASSMTGTSTPKTRTLEEGEIREDDMQEDESIKTKRHRSSTTTSRRSHTTEEEKLSDYDSPAYPGTGGFVETSLDSAAQNSVTTTSNLQPRVTKRHLSPETVYPELTKEQADRTYIIWFVKDRGLEYEFVHTIGECKTFAGLLQLLEEDTESIPSIAEILKEKKTWRLCCSLDSHGGMNKALIAREGKEAAFDRLQTILAEAPLWSTNPHGRVYVELRSLS</sequence>
<feature type="compositionally biased region" description="Polar residues" evidence="1">
    <location>
        <begin position="89"/>
        <end position="98"/>
    </location>
</feature>
<feature type="compositionally biased region" description="Acidic residues" evidence="1">
    <location>
        <begin position="308"/>
        <end position="317"/>
    </location>
</feature>
<evidence type="ECO:0000256" key="1">
    <source>
        <dbReference type="SAM" id="MobiDB-lite"/>
    </source>
</evidence>
<accession>W6YAY2</accession>
<feature type="region of interest" description="Disordered" evidence="1">
    <location>
        <begin position="290"/>
        <end position="351"/>
    </location>
</feature>
<feature type="region of interest" description="Disordered" evidence="1">
    <location>
        <begin position="36"/>
        <end position="74"/>
    </location>
</feature>
<dbReference type="Proteomes" id="UP000053841">
    <property type="component" value="Unassembled WGS sequence"/>
</dbReference>
<dbReference type="KEGG" id="bze:COCCADRAFT_35342"/>
<dbReference type="EMBL" id="KI964580">
    <property type="protein sequence ID" value="EUC35118.1"/>
    <property type="molecule type" value="Genomic_DNA"/>
</dbReference>
<gene>
    <name evidence="2" type="ORF">COCCADRAFT_35342</name>
</gene>
<feature type="compositionally biased region" description="Basic and acidic residues" evidence="1">
    <location>
        <begin position="336"/>
        <end position="345"/>
    </location>
</feature>
<dbReference type="OrthoDB" id="3783585at2759"/>
<reference evidence="2 3" key="1">
    <citation type="journal article" date="2013" name="PLoS Genet.">
        <title>Comparative genome structure, secondary metabolite, and effector coding capacity across Cochliobolus pathogens.</title>
        <authorList>
            <person name="Condon B.J."/>
            <person name="Leng Y."/>
            <person name="Wu D."/>
            <person name="Bushley K.E."/>
            <person name="Ohm R.A."/>
            <person name="Otillar R."/>
            <person name="Martin J."/>
            <person name="Schackwitz W."/>
            <person name="Grimwood J."/>
            <person name="MohdZainudin N."/>
            <person name="Xue C."/>
            <person name="Wang R."/>
            <person name="Manning V.A."/>
            <person name="Dhillon B."/>
            <person name="Tu Z.J."/>
            <person name="Steffenson B.J."/>
            <person name="Salamov A."/>
            <person name="Sun H."/>
            <person name="Lowry S."/>
            <person name="LaButti K."/>
            <person name="Han J."/>
            <person name="Copeland A."/>
            <person name="Lindquist E."/>
            <person name="Barry K."/>
            <person name="Schmutz J."/>
            <person name="Baker S.E."/>
            <person name="Ciuffetti L.M."/>
            <person name="Grigoriev I.V."/>
            <person name="Zhong S."/>
            <person name="Turgeon B.G."/>
        </authorList>
    </citation>
    <scope>NUCLEOTIDE SEQUENCE [LARGE SCALE GENOMIC DNA]</scope>
    <source>
        <strain evidence="2 3">26-R-13</strain>
    </source>
</reference>
<dbReference type="GeneID" id="19147972"/>
<evidence type="ECO:0000313" key="2">
    <source>
        <dbReference type="EMBL" id="EUC35118.1"/>
    </source>
</evidence>
<dbReference type="HOGENOM" id="CLU_594442_0_0_1"/>
<proteinExistence type="predicted"/>
<dbReference type="AlphaFoldDB" id="W6YAY2"/>
<organism evidence="2 3">
    <name type="scientific">Cochliobolus carbonum (strain 26-R-13)</name>
    <name type="common">Maize leaf spot fungus</name>
    <name type="synonym">Bipolaris zeicola</name>
    <dbReference type="NCBI Taxonomy" id="930089"/>
    <lineage>
        <taxon>Eukaryota</taxon>
        <taxon>Fungi</taxon>
        <taxon>Dikarya</taxon>
        <taxon>Ascomycota</taxon>
        <taxon>Pezizomycotina</taxon>
        <taxon>Dothideomycetes</taxon>
        <taxon>Pleosporomycetidae</taxon>
        <taxon>Pleosporales</taxon>
        <taxon>Pleosporineae</taxon>
        <taxon>Pleosporaceae</taxon>
        <taxon>Bipolaris</taxon>
    </lineage>
</organism>
<dbReference type="RefSeq" id="XP_007710601.1">
    <property type="nucleotide sequence ID" value="XM_007712411.1"/>
</dbReference>
<feature type="compositionally biased region" description="Polar residues" evidence="1">
    <location>
        <begin position="290"/>
        <end position="301"/>
    </location>
</feature>
<evidence type="ECO:0000313" key="3">
    <source>
        <dbReference type="Proteomes" id="UP000053841"/>
    </source>
</evidence>
<protein>
    <submittedName>
        <fullName evidence="2">Uncharacterized protein</fullName>
    </submittedName>
</protein>
<name>W6YAY2_COCC2</name>
<keyword evidence="3" id="KW-1185">Reference proteome</keyword>
<feature type="compositionally biased region" description="Low complexity" evidence="1">
    <location>
        <begin position="99"/>
        <end position="109"/>
    </location>
</feature>
<feature type="region of interest" description="Disordered" evidence="1">
    <location>
        <begin position="89"/>
        <end position="109"/>
    </location>
</feature>